<gene>
    <name evidence="2" type="ORF">SAMN06295955_102311</name>
</gene>
<dbReference type="Proteomes" id="UP000198339">
    <property type="component" value="Unassembled WGS sequence"/>
</dbReference>
<sequence>MKAWIAGAALALAAAPGAASAQDGAKLDCISGAASPELKAALGTAMAGSADKAGYDSLFGRFSEVVDSCAAEHGIGDEFKAEYFNYGLARIARDWLTGEIAKASLSTGPVDKALDFGIDGTNPDLANDMNEDQIMAIVAAYQEAGVDVEAVDQAVWEKVGAYAAATSLYWSNRRKLTP</sequence>
<evidence type="ECO:0000313" key="2">
    <source>
        <dbReference type="EMBL" id="SNS62085.1"/>
    </source>
</evidence>
<dbReference type="OrthoDB" id="7448732at2"/>
<reference evidence="2 3" key="1">
    <citation type="submission" date="2017-06" db="EMBL/GenBank/DDBJ databases">
        <authorList>
            <person name="Kim H.J."/>
            <person name="Triplett B.A."/>
        </authorList>
    </citation>
    <scope>NUCLEOTIDE SEQUENCE [LARGE SCALE GENOMIC DNA]</scope>
    <source>
        <strain evidence="2 3">DS15</strain>
    </source>
</reference>
<keyword evidence="1" id="KW-0732">Signal</keyword>
<feature type="signal peptide" evidence="1">
    <location>
        <begin position="1"/>
        <end position="21"/>
    </location>
</feature>
<accession>A0A239FZB6</accession>
<dbReference type="EMBL" id="FZPA01000002">
    <property type="protein sequence ID" value="SNS62085.1"/>
    <property type="molecule type" value="Genomic_DNA"/>
</dbReference>
<feature type="chain" id="PRO_5013303243" evidence="1">
    <location>
        <begin position="22"/>
        <end position="178"/>
    </location>
</feature>
<dbReference type="AlphaFoldDB" id="A0A239FZB6"/>
<keyword evidence="3" id="KW-1185">Reference proteome</keyword>
<name>A0A239FZB6_9SPHN</name>
<organism evidence="2 3">
    <name type="scientific">Sphingopyxis indica</name>
    <dbReference type="NCBI Taxonomy" id="436663"/>
    <lineage>
        <taxon>Bacteria</taxon>
        <taxon>Pseudomonadati</taxon>
        <taxon>Pseudomonadota</taxon>
        <taxon>Alphaproteobacteria</taxon>
        <taxon>Sphingomonadales</taxon>
        <taxon>Sphingomonadaceae</taxon>
        <taxon>Sphingopyxis</taxon>
    </lineage>
</organism>
<dbReference type="RefSeq" id="WP_089215066.1">
    <property type="nucleotide sequence ID" value="NZ_FZPA01000002.1"/>
</dbReference>
<evidence type="ECO:0000313" key="3">
    <source>
        <dbReference type="Proteomes" id="UP000198339"/>
    </source>
</evidence>
<proteinExistence type="predicted"/>
<protein>
    <submittedName>
        <fullName evidence="2">Uncharacterized protein</fullName>
    </submittedName>
</protein>
<evidence type="ECO:0000256" key="1">
    <source>
        <dbReference type="SAM" id="SignalP"/>
    </source>
</evidence>